<name>A0A428N2G2_9BACI</name>
<dbReference type="Proteomes" id="UP000275076">
    <property type="component" value="Unassembled WGS sequence"/>
</dbReference>
<sequence>MANILKILTSIWFIILMIQTLVSFGQNIVVIPDYLLIICLFLFAAVMVREFKKGIIRELEKDSSGR</sequence>
<evidence type="ECO:0000256" key="1">
    <source>
        <dbReference type="SAM" id="Phobius"/>
    </source>
</evidence>
<reference evidence="2 3" key="1">
    <citation type="submission" date="2018-10" db="EMBL/GenBank/DDBJ databases">
        <title>Draft genome sequence of Bacillus salarius IM0101, isolated from a hypersaline soil in Inner Mongolia, China.</title>
        <authorList>
            <person name="Yamprayoonswat W."/>
            <person name="Boonvisut S."/>
            <person name="Jumpathong W."/>
            <person name="Sittihan S."/>
            <person name="Ruangsuj P."/>
            <person name="Wanthongcharoen S."/>
            <person name="Thongpramul N."/>
            <person name="Pimmason S."/>
            <person name="Yu B."/>
            <person name="Yasawong M."/>
        </authorList>
    </citation>
    <scope>NUCLEOTIDE SEQUENCE [LARGE SCALE GENOMIC DNA]</scope>
    <source>
        <strain evidence="2 3">IM0101</strain>
    </source>
</reference>
<dbReference type="EMBL" id="RBVX01000014">
    <property type="protein sequence ID" value="RSL32479.1"/>
    <property type="molecule type" value="Genomic_DNA"/>
</dbReference>
<dbReference type="OrthoDB" id="2973964at2"/>
<protein>
    <submittedName>
        <fullName evidence="2">Uncharacterized protein</fullName>
    </submittedName>
</protein>
<keyword evidence="1" id="KW-0812">Transmembrane</keyword>
<feature type="transmembrane region" description="Helical" evidence="1">
    <location>
        <begin position="34"/>
        <end position="51"/>
    </location>
</feature>
<organism evidence="2 3">
    <name type="scientific">Salibacterium salarium</name>
    <dbReference type="NCBI Taxonomy" id="284579"/>
    <lineage>
        <taxon>Bacteria</taxon>
        <taxon>Bacillati</taxon>
        <taxon>Bacillota</taxon>
        <taxon>Bacilli</taxon>
        <taxon>Bacillales</taxon>
        <taxon>Bacillaceae</taxon>
    </lineage>
</organism>
<dbReference type="RefSeq" id="WP_125556693.1">
    <property type="nucleotide sequence ID" value="NZ_RBVX01000014.1"/>
</dbReference>
<feature type="transmembrane region" description="Helical" evidence="1">
    <location>
        <begin position="7"/>
        <end position="28"/>
    </location>
</feature>
<comment type="caution">
    <text evidence="2">The sequence shown here is derived from an EMBL/GenBank/DDBJ whole genome shotgun (WGS) entry which is preliminary data.</text>
</comment>
<keyword evidence="1" id="KW-1133">Transmembrane helix</keyword>
<evidence type="ECO:0000313" key="3">
    <source>
        <dbReference type="Proteomes" id="UP000275076"/>
    </source>
</evidence>
<gene>
    <name evidence="2" type="ORF">D7Z54_15095</name>
</gene>
<dbReference type="AlphaFoldDB" id="A0A428N2G2"/>
<proteinExistence type="predicted"/>
<keyword evidence="1" id="KW-0472">Membrane</keyword>
<evidence type="ECO:0000313" key="2">
    <source>
        <dbReference type="EMBL" id="RSL32479.1"/>
    </source>
</evidence>
<accession>A0A428N2G2</accession>
<keyword evidence="3" id="KW-1185">Reference proteome</keyword>